<accession>A0ABS2GES0</accession>
<gene>
    <name evidence="8" type="primary">gpmI</name>
    <name evidence="12" type="ORF">H6A01_01415</name>
</gene>
<dbReference type="CDD" id="cd16010">
    <property type="entry name" value="iPGM"/>
    <property type="match status" value="1"/>
</dbReference>
<dbReference type="EMBL" id="JACJLA010000002">
    <property type="protein sequence ID" value="MBM6911987.1"/>
    <property type="molecule type" value="Genomic_DNA"/>
</dbReference>
<evidence type="ECO:0000256" key="6">
    <source>
        <dbReference type="ARBA" id="ARBA00023211"/>
    </source>
</evidence>
<evidence type="ECO:0000313" key="13">
    <source>
        <dbReference type="Proteomes" id="UP000707138"/>
    </source>
</evidence>
<evidence type="ECO:0000259" key="11">
    <source>
        <dbReference type="Pfam" id="PF06415"/>
    </source>
</evidence>
<feature type="binding site" evidence="8">
    <location>
        <begin position="257"/>
        <end position="260"/>
    </location>
    <ligand>
        <name>substrate</name>
    </ligand>
</feature>
<feature type="binding site" evidence="8">
    <location>
        <position position="440"/>
    </location>
    <ligand>
        <name>Mn(2+)</name>
        <dbReference type="ChEBI" id="CHEBI:29035"/>
        <label>2</label>
    </ligand>
</feature>
<evidence type="ECO:0000313" key="12">
    <source>
        <dbReference type="EMBL" id="MBM6911987.1"/>
    </source>
</evidence>
<dbReference type="Gene3D" id="3.40.720.10">
    <property type="entry name" value="Alkaline Phosphatase, subunit A"/>
    <property type="match status" value="1"/>
</dbReference>
<dbReference type="NCBIfam" id="TIGR01307">
    <property type="entry name" value="pgm_bpd_ind"/>
    <property type="match status" value="1"/>
</dbReference>
<evidence type="ECO:0000259" key="10">
    <source>
        <dbReference type="Pfam" id="PF01676"/>
    </source>
</evidence>
<evidence type="ECO:0000256" key="3">
    <source>
        <dbReference type="ARBA" id="ARBA00008819"/>
    </source>
</evidence>
<comment type="subunit">
    <text evidence="8">Monomer.</text>
</comment>
<dbReference type="InterPro" id="IPR006124">
    <property type="entry name" value="Metalloenzyme"/>
</dbReference>
<feature type="binding site" evidence="8">
    <location>
        <position position="439"/>
    </location>
    <ligand>
        <name>Mn(2+)</name>
        <dbReference type="ChEBI" id="CHEBI:29035"/>
        <label>2</label>
    </ligand>
</feature>
<comment type="cofactor">
    <cofactor evidence="8">
        <name>Mn(2+)</name>
        <dbReference type="ChEBI" id="CHEBI:29035"/>
    </cofactor>
    <text evidence="8">Binds 2 manganese ions per subunit.</text>
</comment>
<feature type="domain" description="BPG-independent PGAM N-terminal" evidence="11">
    <location>
        <begin position="85"/>
        <end position="295"/>
    </location>
</feature>
<dbReference type="InterPro" id="IPR005995">
    <property type="entry name" value="Pgm_bpd_ind"/>
</dbReference>
<evidence type="ECO:0000256" key="5">
    <source>
        <dbReference type="ARBA" id="ARBA00023152"/>
    </source>
</evidence>
<reference evidence="12 13" key="1">
    <citation type="journal article" date="2021" name="Sci. Rep.">
        <title>The distribution of antibiotic resistance genes in chicken gut microbiota commensals.</title>
        <authorList>
            <person name="Juricova H."/>
            <person name="Matiasovicova J."/>
            <person name="Kubasova T."/>
            <person name="Cejkova D."/>
            <person name="Rychlik I."/>
        </authorList>
    </citation>
    <scope>NUCLEOTIDE SEQUENCE [LARGE SCALE GENOMIC DNA]</scope>
    <source>
        <strain evidence="12 13">An537</strain>
    </source>
</reference>
<dbReference type="Proteomes" id="UP000707138">
    <property type="component" value="Unassembled WGS sequence"/>
</dbReference>
<feature type="binding site" evidence="8">
    <location>
        <position position="65"/>
    </location>
    <ligand>
        <name>Mn(2+)</name>
        <dbReference type="ChEBI" id="CHEBI:29035"/>
        <label>2</label>
    </ligand>
</feature>
<dbReference type="InterPro" id="IPR011258">
    <property type="entry name" value="BPG-indep_PGM_N"/>
</dbReference>
<keyword evidence="4 8" id="KW-0479">Metal-binding</keyword>
<feature type="binding site" evidence="8">
    <location>
        <position position="331"/>
    </location>
    <ligand>
        <name>substrate</name>
    </ligand>
</feature>
<organism evidence="12 13">
    <name type="scientific">Veillonella magna</name>
    <dbReference type="NCBI Taxonomy" id="464322"/>
    <lineage>
        <taxon>Bacteria</taxon>
        <taxon>Bacillati</taxon>
        <taxon>Bacillota</taxon>
        <taxon>Negativicutes</taxon>
        <taxon>Veillonellales</taxon>
        <taxon>Veillonellaceae</taxon>
        <taxon>Veillonella</taxon>
    </lineage>
</organism>
<evidence type="ECO:0000256" key="7">
    <source>
        <dbReference type="ARBA" id="ARBA00023235"/>
    </source>
</evidence>
<feature type="domain" description="Metalloenzyme" evidence="10">
    <location>
        <begin position="7"/>
        <end position="495"/>
    </location>
</feature>
<dbReference type="PANTHER" id="PTHR31637">
    <property type="entry name" value="2,3-BISPHOSPHOGLYCERATE-INDEPENDENT PHOSPHOGLYCERATE MUTASE"/>
    <property type="match status" value="1"/>
</dbReference>
<feature type="binding site" evidence="8">
    <location>
        <position position="124"/>
    </location>
    <ligand>
        <name>substrate</name>
    </ligand>
</feature>
<dbReference type="EC" id="5.4.2.12" evidence="8 9"/>
<dbReference type="InterPro" id="IPR036646">
    <property type="entry name" value="PGAM_B_sf"/>
</dbReference>
<protein>
    <recommendedName>
        <fullName evidence="8 9">2,3-bisphosphoglycerate-independent phosphoglycerate mutase</fullName>
        <shortName evidence="8">BPG-independent PGAM</shortName>
        <shortName evidence="8">Phosphoglyceromutase</shortName>
        <shortName evidence="8">iPGM</shortName>
        <ecNumber evidence="8 9">5.4.2.12</ecNumber>
    </recommendedName>
</protein>
<feature type="binding site" evidence="8">
    <location>
        <position position="402"/>
    </location>
    <ligand>
        <name>Mn(2+)</name>
        <dbReference type="ChEBI" id="CHEBI:29035"/>
        <label>1</label>
    </ligand>
</feature>
<keyword evidence="13" id="KW-1185">Reference proteome</keyword>
<evidence type="ECO:0000256" key="9">
    <source>
        <dbReference type="NCBIfam" id="TIGR01307"/>
    </source>
</evidence>
<evidence type="ECO:0000256" key="2">
    <source>
        <dbReference type="ARBA" id="ARBA00004798"/>
    </source>
</evidence>
<feature type="binding site" evidence="8">
    <location>
        <position position="192"/>
    </location>
    <ligand>
        <name>substrate</name>
    </ligand>
</feature>
<dbReference type="RefSeq" id="WP_205087301.1">
    <property type="nucleotide sequence ID" value="NZ_JACJLA010000002.1"/>
</dbReference>
<dbReference type="PANTHER" id="PTHR31637:SF0">
    <property type="entry name" value="2,3-BISPHOSPHOGLYCERATE-INDEPENDENT PHOSPHOGLYCERATE MUTASE"/>
    <property type="match status" value="1"/>
</dbReference>
<feature type="binding site" evidence="8">
    <location>
        <position position="186"/>
    </location>
    <ligand>
        <name>substrate</name>
    </ligand>
</feature>
<feature type="binding site" evidence="8">
    <location>
        <position position="458"/>
    </location>
    <ligand>
        <name>Mn(2+)</name>
        <dbReference type="ChEBI" id="CHEBI:29035"/>
        <label>1</label>
    </ligand>
</feature>
<comment type="similarity">
    <text evidence="3 8">Belongs to the BPG-independent phosphoglycerate mutase family.</text>
</comment>
<sequence length="509" mass="54925">MAKLKAPVMLAILDGFGIGNTEDPTNAVVQAKPTNFMKLWNTCPHTTLTASGLAVGLPEGQMGNSEVGHLNLGAGRIVYQELTRITKDVEDGQFFTRPVIRELYAKAQHSRLQLISLLSDGGVHSSLEHLKAVIKGAKDAGVQEVYVHALLDGRDVAPKSALGYIEELEAYMKELGLGKIATVGGRYYGMDRDKRWDRIEKAYEAIVDGIGEKASSAAGAVQASYDAGVTDEFVVPTVLDTEGCIHDGDAVLVCNFRPDRVRQITRALCDTSFDGFARKKGYLSLYIATMTVYEEGLPVHVVYPKEVLEDTLGAVLSAGGYTQLRIAETEKYAHVTYFFNGGEETPFEGEDRILVPSPKVATYDLQPEMSAYEVTDHVVKAITDGTYDMIILNLANPDMVGHTGVFEAAVKAIQAVDACLGNIVDAIRKVNGYLLVTADHGNSEIMVNHETETPHTAHTTNPVPLVLVGPEGHTPQLAEGKLCDIAPTMLALAGIPQPTAMTGKSLLIK</sequence>
<proteinExistence type="inferred from homology"/>
<dbReference type="GO" id="GO:0004619">
    <property type="term" value="F:phosphoglycerate mutase activity"/>
    <property type="evidence" value="ECO:0007669"/>
    <property type="project" value="UniProtKB-EC"/>
</dbReference>
<feature type="binding site" evidence="8">
    <location>
        <position position="14"/>
    </location>
    <ligand>
        <name>Mn(2+)</name>
        <dbReference type="ChEBI" id="CHEBI:29035"/>
        <label>2</label>
    </ligand>
</feature>
<comment type="caution">
    <text evidence="12">The sequence shown here is derived from an EMBL/GenBank/DDBJ whole genome shotgun (WGS) entry which is preliminary data.</text>
</comment>
<evidence type="ECO:0000256" key="1">
    <source>
        <dbReference type="ARBA" id="ARBA00000370"/>
    </source>
</evidence>
<keyword evidence="5 8" id="KW-0324">Glycolysis</keyword>
<dbReference type="PIRSF" id="PIRSF001492">
    <property type="entry name" value="IPGAM"/>
    <property type="match status" value="1"/>
</dbReference>
<dbReference type="Gene3D" id="3.40.1450.10">
    <property type="entry name" value="BPG-independent phosphoglycerate mutase, domain B"/>
    <property type="match status" value="1"/>
</dbReference>
<feature type="binding site" evidence="8">
    <location>
        <begin position="154"/>
        <end position="155"/>
    </location>
    <ligand>
        <name>substrate</name>
    </ligand>
</feature>
<comment type="catalytic activity">
    <reaction evidence="1 8">
        <text>(2R)-2-phosphoglycerate = (2R)-3-phosphoglycerate</text>
        <dbReference type="Rhea" id="RHEA:15901"/>
        <dbReference type="ChEBI" id="CHEBI:58272"/>
        <dbReference type="ChEBI" id="CHEBI:58289"/>
        <dbReference type="EC" id="5.4.2.12"/>
    </reaction>
</comment>
<dbReference type="SUPFAM" id="SSF53649">
    <property type="entry name" value="Alkaline phosphatase-like"/>
    <property type="match status" value="1"/>
</dbReference>
<keyword evidence="7 8" id="KW-0413">Isomerase</keyword>
<dbReference type="Pfam" id="PF06415">
    <property type="entry name" value="iPGM_N"/>
    <property type="match status" value="1"/>
</dbReference>
<dbReference type="InterPro" id="IPR017850">
    <property type="entry name" value="Alkaline_phosphatase_core_sf"/>
</dbReference>
<feature type="active site" description="Phosphoserine intermediate" evidence="8">
    <location>
        <position position="65"/>
    </location>
</feature>
<comment type="pathway">
    <text evidence="2 8">Carbohydrate degradation; glycolysis; pyruvate from D-glyceraldehyde 3-phosphate: step 3/5.</text>
</comment>
<dbReference type="HAMAP" id="MF_01038">
    <property type="entry name" value="GpmI"/>
    <property type="match status" value="1"/>
</dbReference>
<evidence type="ECO:0000256" key="4">
    <source>
        <dbReference type="ARBA" id="ARBA00022723"/>
    </source>
</evidence>
<comment type="function">
    <text evidence="8">Catalyzes the interconversion of 2-phosphoglycerate and 3-phosphoglycerate.</text>
</comment>
<feature type="binding site" evidence="8">
    <location>
        <position position="398"/>
    </location>
    <ligand>
        <name>Mn(2+)</name>
        <dbReference type="ChEBI" id="CHEBI:29035"/>
        <label>1</label>
    </ligand>
</feature>
<keyword evidence="6 8" id="KW-0464">Manganese</keyword>
<dbReference type="SUPFAM" id="SSF64158">
    <property type="entry name" value="2,3-Bisphosphoglycerate-independent phosphoglycerate mutase, substrate-binding domain"/>
    <property type="match status" value="1"/>
</dbReference>
<evidence type="ECO:0000256" key="8">
    <source>
        <dbReference type="HAMAP-Rule" id="MF_01038"/>
    </source>
</evidence>
<dbReference type="Pfam" id="PF01676">
    <property type="entry name" value="Metalloenzyme"/>
    <property type="match status" value="1"/>
</dbReference>
<name>A0ABS2GES0_9FIRM</name>